<organism evidence="2 3">
    <name type="scientific">SAR324 cluster bacterium</name>
    <dbReference type="NCBI Taxonomy" id="2024889"/>
    <lineage>
        <taxon>Bacteria</taxon>
        <taxon>Deltaproteobacteria</taxon>
        <taxon>SAR324 cluster</taxon>
    </lineage>
</organism>
<protein>
    <submittedName>
        <fullName evidence="2">Uncharacterized protein</fullName>
    </submittedName>
</protein>
<reference evidence="3" key="1">
    <citation type="submission" date="2017-08" db="EMBL/GenBank/DDBJ databases">
        <title>A dynamic microbial community with high functional redundancy inhabits the cold, oxic subseafloor aquifer.</title>
        <authorList>
            <person name="Tully B.J."/>
            <person name="Wheat C.G."/>
            <person name="Glazer B.T."/>
            <person name="Huber J.A."/>
        </authorList>
    </citation>
    <scope>NUCLEOTIDE SEQUENCE [LARGE SCALE GENOMIC DNA]</scope>
</reference>
<feature type="repeat" description="TPR" evidence="1">
    <location>
        <begin position="347"/>
        <end position="380"/>
    </location>
</feature>
<evidence type="ECO:0000256" key="1">
    <source>
        <dbReference type="PROSITE-ProRule" id="PRU00339"/>
    </source>
</evidence>
<name>A0A2A4T298_9DELT</name>
<dbReference type="PROSITE" id="PS51257">
    <property type="entry name" value="PROKAR_LIPOPROTEIN"/>
    <property type="match status" value="1"/>
</dbReference>
<dbReference type="InterPro" id="IPR019734">
    <property type="entry name" value="TPR_rpt"/>
</dbReference>
<proteinExistence type="predicted"/>
<evidence type="ECO:0000313" key="3">
    <source>
        <dbReference type="Proteomes" id="UP000218113"/>
    </source>
</evidence>
<keyword evidence="1" id="KW-0802">TPR repeat</keyword>
<sequence>MREMRTQKRKLLGIWGLCLLLLMSSCGSKELQFHVTKPAQLPVENIKNLSIDSFEDQLGVSILLPKGAQSEPGQFSANARAADLLRAQVVADLSTSGQYRLLNTTGADQGYSGVIPEAGETGIIRARVRYFERIQEGNDPIFYVLTVKNNNMPLEKRLLVEGLKLLVVRSAERSGKGFKVPIPYVEELVAMEVDFDFIRQSDGSKIIPTQTFRQYFWKKWGGDPEKSIFPLPVVSVFRSMLKQELGMLGELEGMSRRLQQQIQDPQEFIALGLHLKQNPQVPLLPLDLKNKMASRIAREYVKRISRYHEIAKLEIASGDAIGANLIRGNAYNAAINRLEGLSKPLSSEDGYNLGLAYEASGEFIQASKIYRQALDRDAGNTQLKQAIRRVKR</sequence>
<dbReference type="Proteomes" id="UP000218113">
    <property type="component" value="Unassembled WGS sequence"/>
</dbReference>
<dbReference type="AlphaFoldDB" id="A0A2A4T298"/>
<evidence type="ECO:0000313" key="2">
    <source>
        <dbReference type="EMBL" id="PCI27648.1"/>
    </source>
</evidence>
<gene>
    <name evidence="2" type="ORF">COB67_08055</name>
</gene>
<dbReference type="EMBL" id="NVSR01000053">
    <property type="protein sequence ID" value="PCI27648.1"/>
    <property type="molecule type" value="Genomic_DNA"/>
</dbReference>
<dbReference type="PROSITE" id="PS50005">
    <property type="entry name" value="TPR"/>
    <property type="match status" value="1"/>
</dbReference>
<comment type="caution">
    <text evidence="2">The sequence shown here is derived from an EMBL/GenBank/DDBJ whole genome shotgun (WGS) entry which is preliminary data.</text>
</comment>
<accession>A0A2A4T298</accession>